<dbReference type="GO" id="GO:0009306">
    <property type="term" value="P:protein secretion"/>
    <property type="evidence" value="ECO:0007669"/>
    <property type="project" value="InterPro"/>
</dbReference>
<dbReference type="RefSeq" id="WP_012648137.1">
    <property type="nucleotide sequence ID" value="NC_011979.1"/>
</dbReference>
<keyword evidence="3" id="KW-0732">Signal</keyword>
<evidence type="ECO:0000256" key="4">
    <source>
        <dbReference type="ARBA" id="ARBA00022927"/>
    </source>
</evidence>
<reference evidence="11 12" key="1">
    <citation type="submission" date="2009-01" db="EMBL/GenBank/DDBJ databases">
        <title>Complete sequence of Geobacter sp. FRC-32.</title>
        <authorList>
            <consortium name="US DOE Joint Genome Institute"/>
            <person name="Lucas S."/>
            <person name="Copeland A."/>
            <person name="Lapidus A."/>
            <person name="Glavina del Rio T."/>
            <person name="Dalin E."/>
            <person name="Tice H."/>
            <person name="Bruce D."/>
            <person name="Goodwin L."/>
            <person name="Pitluck S."/>
            <person name="Saunders E."/>
            <person name="Brettin T."/>
            <person name="Detter J.C."/>
            <person name="Han C."/>
            <person name="Larimer F."/>
            <person name="Land M."/>
            <person name="Hauser L."/>
            <person name="Kyrpides N."/>
            <person name="Ovchinnikova G."/>
            <person name="Kostka J."/>
            <person name="Richardson P."/>
        </authorList>
    </citation>
    <scope>NUCLEOTIDE SEQUENCE [LARGE SCALE GENOMIC DNA]</scope>
    <source>
        <strain evidence="12">DSM 22248 / JCM 15807 / FRC-32</strain>
    </source>
</reference>
<sequence>MKMNSLRIICHTLILIFLMAVSGCAKKMVAAQDADLLETNSFAVIQEIKIKNNGTMAEIRTNKPLTYTSYKTSEPPKIFIDLAQTEPGQTKPLVSDNGNIKGINVTRQDFGSGFLSRVEIDLKADTDFSVKTDTNDKGKLNVVLTPKQLQEQTARMVEDQSAKTEPKNTTADDYANAKVGVKSEPGAAPDDIVNGSTAPRVSDTENNKMAKESSFTATADDKNESGAPKTLGDIKVLNDKIELSIAGGPATFTSFKLDKPGRLVVDLFEINNSIKSNSIPVDRFGIAKARIGISPGKVRIVFDSVKEKIEPYRIEKSAAGLSISFSQSGAETVAKPQAVEPDTLKSSSGNKKAGNVEKGSIESIDFKLVDGFSRIEIKTAGVCSIDKPAETSKGILLSLKNCELPKKLQRTLDTKAFASSVLNVTPYQVKVAGGTSARILVKLRNKSPFSDRKEGNLYLFEVKNPVIPAVVSGQVKEKAAPISSKIEDELLASPSKESDTSELPKSVVSKQQPKKVYSGRKVTLEFSDADIRKIFQLIAEVSNLNFLIADDVTGTISIKLVNVPWDQALDVILDTKGLGMLKEGNIVQIKPKAKMQSQADEEMATKKARERGMELRTEIFDVNYAAVTDIATQFGTLKSDRGIISTDARTNRVIVKDITTAIEDMRMLLKSLDTPEKQVMIEARIVEASTSFVRDLGVQWGIHYIDGSASVAGISRLDTGFGGQVAIAPTSGTSGPGAAVGMSFGKLASNIQLDMRLSAAVTADQIKIMSTPRVVTLNNKPAKISQGASIPYQTTSAEGTKTEFVEAALTLEVTPHITSDGSIGMKIKASNNSAGTGSPPPINKKEATTELLIKNGETTVIGGIYVDSDTESDKGVPFLQDIPLLGWLFKSNTKNKSKNELLIFITPKIVS</sequence>
<dbReference type="PANTHER" id="PTHR30604:SF1">
    <property type="entry name" value="DNA UTILIZATION PROTEIN HOFQ"/>
    <property type="match status" value="1"/>
</dbReference>
<dbReference type="InterPro" id="IPR038591">
    <property type="entry name" value="NolW-like_sf"/>
</dbReference>
<feature type="domain" description="Secretin/TonB short N-terminal" evidence="10">
    <location>
        <begin position="544"/>
        <end position="592"/>
    </location>
</feature>
<dbReference type="InterPro" id="IPR011662">
    <property type="entry name" value="Secretin/TonB_short_N"/>
</dbReference>
<keyword evidence="6" id="KW-0998">Cell outer membrane</keyword>
<feature type="compositionally biased region" description="Basic and acidic residues" evidence="9">
    <location>
        <begin position="202"/>
        <end position="211"/>
    </location>
</feature>
<dbReference type="OrthoDB" id="9775455at2"/>
<comment type="subcellular location">
    <subcellularLocation>
        <location evidence="8">Cell outer membrane</location>
    </subcellularLocation>
    <subcellularLocation>
        <location evidence="1">Membrane</location>
    </subcellularLocation>
</comment>
<evidence type="ECO:0000256" key="9">
    <source>
        <dbReference type="SAM" id="MobiDB-lite"/>
    </source>
</evidence>
<dbReference type="SMART" id="SM00965">
    <property type="entry name" value="STN"/>
    <property type="match status" value="1"/>
</dbReference>
<comment type="similarity">
    <text evidence="7">Belongs to the bacterial secretin family.</text>
</comment>
<keyword evidence="12" id="KW-1185">Reference proteome</keyword>
<evidence type="ECO:0000313" key="11">
    <source>
        <dbReference type="EMBL" id="ACM21409.1"/>
    </source>
</evidence>
<keyword evidence="5" id="KW-0472">Membrane</keyword>
<proteinExistence type="inferred from homology"/>
<dbReference type="Gene3D" id="3.30.1370.130">
    <property type="match status" value="1"/>
</dbReference>
<gene>
    <name evidence="11" type="primary">pilQ</name>
    <name evidence="11" type="ordered locus">Geob_3066</name>
</gene>
<dbReference type="Gene3D" id="3.30.1370.120">
    <property type="match status" value="1"/>
</dbReference>
<evidence type="ECO:0000313" key="12">
    <source>
        <dbReference type="Proteomes" id="UP000007721"/>
    </source>
</evidence>
<dbReference type="eggNOG" id="COG4796">
    <property type="taxonomic scope" value="Bacteria"/>
</dbReference>
<dbReference type="GO" id="GO:0009279">
    <property type="term" value="C:cell outer membrane"/>
    <property type="evidence" value="ECO:0007669"/>
    <property type="project" value="UniProtKB-SubCell"/>
</dbReference>
<dbReference type="Gene3D" id="2.60.40.3500">
    <property type="match status" value="2"/>
</dbReference>
<dbReference type="InterPro" id="IPR004846">
    <property type="entry name" value="T2SS/T3SS_dom"/>
</dbReference>
<keyword evidence="11" id="KW-0449">Lipoprotein</keyword>
<dbReference type="Proteomes" id="UP000007721">
    <property type="component" value="Chromosome"/>
</dbReference>
<dbReference type="NCBIfam" id="TIGR02515">
    <property type="entry name" value="IV_pilus_PilQ"/>
    <property type="match status" value="1"/>
</dbReference>
<name>B9M3I8_GEODF</name>
<feature type="region of interest" description="Disordered" evidence="9">
    <location>
        <begin position="335"/>
        <end position="355"/>
    </location>
</feature>
<dbReference type="AlphaFoldDB" id="B9M3I8"/>
<dbReference type="Pfam" id="PF00263">
    <property type="entry name" value="Secretin"/>
    <property type="match status" value="1"/>
</dbReference>
<dbReference type="HOGENOM" id="CLU_006756_0_0_7"/>
<dbReference type="PRINTS" id="PR00811">
    <property type="entry name" value="BCTERIALGSPD"/>
</dbReference>
<evidence type="ECO:0000256" key="5">
    <source>
        <dbReference type="ARBA" id="ARBA00023136"/>
    </source>
</evidence>
<dbReference type="InterPro" id="IPR021731">
    <property type="entry name" value="AMIN_dom"/>
</dbReference>
<evidence type="ECO:0000256" key="2">
    <source>
        <dbReference type="ARBA" id="ARBA00022448"/>
    </source>
</evidence>
<dbReference type="PROSITE" id="PS51257">
    <property type="entry name" value="PROKAR_LIPOPROTEIN"/>
    <property type="match status" value="1"/>
</dbReference>
<dbReference type="KEGG" id="geo:Geob_3066"/>
<dbReference type="Pfam" id="PF11741">
    <property type="entry name" value="AMIN"/>
    <property type="match status" value="2"/>
</dbReference>
<keyword evidence="2 8" id="KW-0813">Transport</keyword>
<evidence type="ECO:0000256" key="1">
    <source>
        <dbReference type="ARBA" id="ARBA00004370"/>
    </source>
</evidence>
<evidence type="ECO:0000259" key="10">
    <source>
        <dbReference type="SMART" id="SM00965"/>
    </source>
</evidence>
<protein>
    <submittedName>
        <fullName evidence="11">Type IV pilus secretin lipoprotein PilQ</fullName>
    </submittedName>
</protein>
<dbReference type="InterPro" id="IPR005644">
    <property type="entry name" value="NolW-like"/>
</dbReference>
<keyword evidence="4" id="KW-0653">Protein transport</keyword>
<dbReference type="Pfam" id="PF03958">
    <property type="entry name" value="Secretin_N"/>
    <property type="match status" value="1"/>
</dbReference>
<dbReference type="Pfam" id="PF07660">
    <property type="entry name" value="STN"/>
    <property type="match status" value="1"/>
</dbReference>
<evidence type="ECO:0000256" key="7">
    <source>
        <dbReference type="RuleBase" id="RU004003"/>
    </source>
</evidence>
<dbReference type="STRING" id="316067.Geob_3066"/>
<evidence type="ECO:0000256" key="3">
    <source>
        <dbReference type="ARBA" id="ARBA00022729"/>
    </source>
</evidence>
<dbReference type="PANTHER" id="PTHR30604">
    <property type="entry name" value="PROTEIN TRANSPORT PROTEIN HOFQ"/>
    <property type="match status" value="1"/>
</dbReference>
<accession>B9M3I8</accession>
<dbReference type="InterPro" id="IPR001775">
    <property type="entry name" value="GspD/PilQ"/>
</dbReference>
<organism evidence="11 12">
    <name type="scientific">Geotalea daltonii (strain DSM 22248 / JCM 15807 / FRC-32)</name>
    <name type="common">Geobacter daltonii</name>
    <dbReference type="NCBI Taxonomy" id="316067"/>
    <lineage>
        <taxon>Bacteria</taxon>
        <taxon>Pseudomonadati</taxon>
        <taxon>Thermodesulfobacteriota</taxon>
        <taxon>Desulfuromonadia</taxon>
        <taxon>Geobacterales</taxon>
        <taxon>Geobacteraceae</taxon>
        <taxon>Geotalea</taxon>
    </lineage>
</organism>
<dbReference type="InterPro" id="IPR013355">
    <property type="entry name" value="Pilus_4_PilQ"/>
</dbReference>
<dbReference type="InterPro" id="IPR051808">
    <property type="entry name" value="Type_IV_pilus_biogenesis"/>
</dbReference>
<evidence type="ECO:0000256" key="8">
    <source>
        <dbReference type="RuleBase" id="RU004004"/>
    </source>
</evidence>
<feature type="region of interest" description="Disordered" evidence="9">
    <location>
        <begin position="181"/>
        <end position="226"/>
    </location>
</feature>
<dbReference type="EMBL" id="CP001390">
    <property type="protein sequence ID" value="ACM21409.1"/>
    <property type="molecule type" value="Genomic_DNA"/>
</dbReference>
<evidence type="ECO:0000256" key="6">
    <source>
        <dbReference type="ARBA" id="ARBA00023237"/>
    </source>
</evidence>